<dbReference type="SUPFAM" id="SSF56784">
    <property type="entry name" value="HAD-like"/>
    <property type="match status" value="1"/>
</dbReference>
<dbReference type="Gene3D" id="3.40.1110.10">
    <property type="entry name" value="Calcium-transporting ATPase, cytoplasmic domain N"/>
    <property type="match status" value="1"/>
</dbReference>
<dbReference type="InterPro" id="IPR001757">
    <property type="entry name" value="P_typ_ATPase"/>
</dbReference>
<feature type="transmembrane region" description="Helical" evidence="11">
    <location>
        <begin position="236"/>
        <end position="255"/>
    </location>
</feature>
<dbReference type="Gene3D" id="3.40.50.1000">
    <property type="entry name" value="HAD superfamily/HAD-like"/>
    <property type="match status" value="1"/>
</dbReference>
<dbReference type="NCBIfam" id="TIGR01525">
    <property type="entry name" value="ATPase-IB_hvy"/>
    <property type="match status" value="1"/>
</dbReference>
<dbReference type="GO" id="GO:0016887">
    <property type="term" value="F:ATP hydrolysis activity"/>
    <property type="evidence" value="ECO:0007669"/>
    <property type="project" value="InterPro"/>
</dbReference>
<dbReference type="NCBIfam" id="TIGR01494">
    <property type="entry name" value="ATPase_P-type"/>
    <property type="match status" value="1"/>
</dbReference>
<sequence length="622" mass="68391">MGGIRAVRRNMLLTGIGAAAFLGELVFLKKMDLTLQQEVILFAATYMIIAAGVVEKTVRSFCKKRIFNEYLLILIATACSFLIFQYVEGISVLLLFQIGSILEEVMLYRSKKSIANMMDIAPEFANRKSHEQEVQVEPSELECGDIILIRPGERIPVDSRVLSGESMVDAKALTGESLPQTVTAGAMLYSGSINLTGALEAEVVKKYEDSTAAKIMAMVRKANDTKTDSERTITKFASIYTPIIMLAAALLAIVPPNTFAEGDWYTWIYRALTFLIVACPWGIVISIPLTFYGGIGAAARQGVMIKSSHQLELLTKADTFVFDKTGTLTEGVFEVKEIHPEGMTEEELLELTAYIEYFSNHPISMSLQKMYKKEVEKQRIEVVQEIPGQGIYALIDGKAAYAGNRELLRELRIAVPKVRAAGTIVYVALDGVYAGYIVIGDTLKKEVRETMDILKRRYHKELVMLTGDNEIVGGAVGKLLNMDHIYTNLLPAEKVEKVEEFIDSQQEDEKLVYVGDGINDAPVLKRADIGIAMGTLGAAAAVEAADIVLMEDDPSMILVILRIARETIGAIRQNAVLSIGMKLILLTLAATGLISMWTAITADVIIMLVTLFNALCLLKYPG</sequence>
<evidence type="ECO:0000256" key="2">
    <source>
        <dbReference type="ARBA" id="ARBA00006024"/>
    </source>
</evidence>
<dbReference type="PRINTS" id="PR00120">
    <property type="entry name" value="HATPASE"/>
</dbReference>
<feature type="transmembrane region" description="Helical" evidence="11">
    <location>
        <begin position="90"/>
        <end position="108"/>
    </location>
</feature>
<evidence type="ECO:0000256" key="7">
    <source>
        <dbReference type="ARBA" id="ARBA00022989"/>
    </source>
</evidence>
<organism evidence="14 15">
    <name type="scientific">Faecalimonas umbilicata</name>
    <dbReference type="NCBI Taxonomy" id="1912855"/>
    <lineage>
        <taxon>Bacteria</taxon>
        <taxon>Bacillati</taxon>
        <taxon>Bacillota</taxon>
        <taxon>Clostridia</taxon>
        <taxon>Lachnospirales</taxon>
        <taxon>Lachnospiraceae</taxon>
        <taxon>Faecalimonas</taxon>
    </lineage>
</organism>
<dbReference type="Proteomes" id="UP000294613">
    <property type="component" value="Unassembled WGS sequence"/>
</dbReference>
<evidence type="ECO:0000256" key="11">
    <source>
        <dbReference type="RuleBase" id="RU362081"/>
    </source>
</evidence>
<accession>A0A4R3JUN9</accession>
<dbReference type="GO" id="GO:0005886">
    <property type="term" value="C:plasma membrane"/>
    <property type="evidence" value="ECO:0007669"/>
    <property type="project" value="UniProtKB-SubCell"/>
</dbReference>
<dbReference type="SFLD" id="SFLDS00003">
    <property type="entry name" value="Haloacid_Dehalogenase"/>
    <property type="match status" value="1"/>
</dbReference>
<dbReference type="GO" id="GO:0008551">
    <property type="term" value="F:P-type cadmium transporter activity"/>
    <property type="evidence" value="ECO:0007669"/>
    <property type="project" value="UniProtKB-EC"/>
</dbReference>
<dbReference type="PROSITE" id="PS00154">
    <property type="entry name" value="ATPASE_E1_E2"/>
    <property type="match status" value="1"/>
</dbReference>
<feature type="transmembrane region" description="Helical" evidence="11">
    <location>
        <begin position="12"/>
        <end position="28"/>
    </location>
</feature>
<comment type="caution">
    <text evidence="14">The sequence shown here is derived from an EMBL/GenBank/DDBJ whole genome shotgun (WGS) entry which is preliminary data.</text>
</comment>
<evidence type="ECO:0000256" key="3">
    <source>
        <dbReference type="ARBA" id="ARBA00022539"/>
    </source>
</evidence>
<evidence type="ECO:0000313" key="14">
    <source>
        <dbReference type="EMBL" id="TCS70224.1"/>
    </source>
</evidence>
<dbReference type="Pfam" id="PF00702">
    <property type="entry name" value="Hydrolase"/>
    <property type="match status" value="1"/>
</dbReference>
<dbReference type="InterPro" id="IPR051014">
    <property type="entry name" value="Cation_Transport_ATPase_IB"/>
</dbReference>
<dbReference type="EC" id="7.2.2.21" evidence="9"/>
<evidence type="ECO:0000256" key="6">
    <source>
        <dbReference type="ARBA" id="ARBA00022967"/>
    </source>
</evidence>
<evidence type="ECO:0000313" key="13">
    <source>
        <dbReference type="EMBL" id="GBU04152.1"/>
    </source>
</evidence>
<evidence type="ECO:0000256" key="1">
    <source>
        <dbReference type="ARBA" id="ARBA00004141"/>
    </source>
</evidence>
<comment type="catalytic activity">
    <reaction evidence="10">
        <text>Cd(2+)(in) + ATP + H2O = Cd(2+)(out) + ADP + phosphate + H(+)</text>
        <dbReference type="Rhea" id="RHEA:12132"/>
        <dbReference type="ChEBI" id="CHEBI:15377"/>
        <dbReference type="ChEBI" id="CHEBI:15378"/>
        <dbReference type="ChEBI" id="CHEBI:30616"/>
        <dbReference type="ChEBI" id="CHEBI:43474"/>
        <dbReference type="ChEBI" id="CHEBI:48775"/>
        <dbReference type="ChEBI" id="CHEBI:456216"/>
        <dbReference type="EC" id="7.2.2.21"/>
    </reaction>
</comment>
<dbReference type="GO" id="GO:0046872">
    <property type="term" value="F:metal ion binding"/>
    <property type="evidence" value="ECO:0007669"/>
    <property type="project" value="UniProtKB-KW"/>
</dbReference>
<dbReference type="PANTHER" id="PTHR48085">
    <property type="entry name" value="CADMIUM/ZINC-TRANSPORTING ATPASE HMA2-RELATED"/>
    <property type="match status" value="1"/>
</dbReference>
<dbReference type="SUPFAM" id="SSF81665">
    <property type="entry name" value="Calcium ATPase, transmembrane domain M"/>
    <property type="match status" value="1"/>
</dbReference>
<evidence type="ECO:0000313" key="15">
    <source>
        <dbReference type="Proteomes" id="UP000294613"/>
    </source>
</evidence>
<dbReference type="InterPro" id="IPR023299">
    <property type="entry name" value="ATPase_P-typ_cyto_dom_N"/>
</dbReference>
<dbReference type="EMBL" id="BHEO01000002">
    <property type="protein sequence ID" value="GBU04152.1"/>
    <property type="molecule type" value="Genomic_DNA"/>
</dbReference>
<keyword evidence="4 11" id="KW-0812">Transmembrane</keyword>
<dbReference type="InterPro" id="IPR059000">
    <property type="entry name" value="ATPase_P-type_domA"/>
</dbReference>
<dbReference type="EMBL" id="SLZV01000001">
    <property type="protein sequence ID" value="TCS70224.1"/>
    <property type="molecule type" value="Genomic_DNA"/>
</dbReference>
<feature type="transmembrane region" description="Helical" evidence="11">
    <location>
        <begin position="575"/>
        <end position="594"/>
    </location>
</feature>
<feature type="domain" description="P-type ATPase A" evidence="12">
    <location>
        <begin position="121"/>
        <end position="219"/>
    </location>
</feature>
<evidence type="ECO:0000259" key="12">
    <source>
        <dbReference type="Pfam" id="PF00122"/>
    </source>
</evidence>
<dbReference type="NCBIfam" id="TIGR01512">
    <property type="entry name" value="ATPase-IB2_Cd"/>
    <property type="match status" value="1"/>
</dbReference>
<keyword evidence="3" id="KW-0104">Cadmium</keyword>
<reference evidence="13 16" key="1">
    <citation type="journal article" date="2018" name="Int. J. Syst. Evol. Microbiol.">
        <title>Draft Genome Sequence of Faecalimonas umbilicata JCM 30896T, an Acetate-Producing Bacterium Isolated from Human Feces.</title>
        <authorList>
            <person name="Sakamoto M."/>
            <person name="Ikeyama N."/>
            <person name="Yuki M."/>
            <person name="Ohkuma M."/>
        </authorList>
    </citation>
    <scope>NUCLEOTIDE SEQUENCE [LARGE SCALE GENOMIC DNA]</scope>
    <source>
        <strain evidence="13 16">EGH7</strain>
    </source>
</reference>
<dbReference type="GO" id="GO:0005524">
    <property type="term" value="F:ATP binding"/>
    <property type="evidence" value="ECO:0007669"/>
    <property type="project" value="UniProtKB-UniRule"/>
</dbReference>
<evidence type="ECO:0000256" key="8">
    <source>
        <dbReference type="ARBA" id="ARBA00023136"/>
    </source>
</evidence>
<keyword evidence="5 11" id="KW-0479">Metal-binding</keyword>
<feature type="transmembrane region" description="Helical" evidence="11">
    <location>
        <begin position="66"/>
        <end position="84"/>
    </location>
</feature>
<feature type="transmembrane region" description="Helical" evidence="11">
    <location>
        <begin position="34"/>
        <end position="54"/>
    </location>
</feature>
<evidence type="ECO:0000256" key="5">
    <source>
        <dbReference type="ARBA" id="ARBA00022723"/>
    </source>
</evidence>
<keyword evidence="11" id="KW-1003">Cell membrane</keyword>
<evidence type="ECO:0000256" key="9">
    <source>
        <dbReference type="ARBA" id="ARBA00039103"/>
    </source>
</evidence>
<dbReference type="AlphaFoldDB" id="A0A4R3JUN9"/>
<dbReference type="InterPro" id="IPR023298">
    <property type="entry name" value="ATPase_P-typ_TM_dom_sf"/>
</dbReference>
<dbReference type="Gene3D" id="2.70.150.10">
    <property type="entry name" value="Calcium-transporting ATPase, cytoplasmic transduction domain A"/>
    <property type="match status" value="1"/>
</dbReference>
<dbReference type="SFLD" id="SFLDG00002">
    <property type="entry name" value="C1.7:_P-type_atpase_like"/>
    <property type="match status" value="1"/>
</dbReference>
<protein>
    <recommendedName>
        <fullName evidence="9">Cd(2+)-exporting ATPase</fullName>
        <ecNumber evidence="9">7.2.2.21</ecNumber>
    </recommendedName>
</protein>
<dbReference type="Proteomes" id="UP000702954">
    <property type="component" value="Unassembled WGS sequence"/>
</dbReference>
<dbReference type="SFLD" id="SFLDF00027">
    <property type="entry name" value="p-type_atpase"/>
    <property type="match status" value="1"/>
</dbReference>
<keyword evidence="8 11" id="KW-0472">Membrane</keyword>
<dbReference type="InterPro" id="IPR008250">
    <property type="entry name" value="ATPase_P-typ_transduc_dom_A_sf"/>
</dbReference>
<comment type="subcellular location">
    <subcellularLocation>
        <location evidence="11">Cell membrane</location>
    </subcellularLocation>
    <subcellularLocation>
        <location evidence="1">Membrane</location>
        <topology evidence="1">Multi-pass membrane protein</topology>
    </subcellularLocation>
</comment>
<keyword evidence="7 11" id="KW-1133">Transmembrane helix</keyword>
<dbReference type="InterPro" id="IPR036412">
    <property type="entry name" value="HAD-like_sf"/>
</dbReference>
<comment type="similarity">
    <text evidence="2 11">Belongs to the cation transport ATPase (P-type) (TC 3.A.3) family. Type IB subfamily.</text>
</comment>
<dbReference type="InterPro" id="IPR027256">
    <property type="entry name" value="P-typ_ATPase_IB"/>
</dbReference>
<dbReference type="PRINTS" id="PR00119">
    <property type="entry name" value="CATATPASE"/>
</dbReference>
<name>A0A4R3JUN9_9FIRM</name>
<dbReference type="RefSeq" id="WP_116441182.1">
    <property type="nucleotide sequence ID" value="NZ_BHEO01000002.1"/>
</dbReference>
<keyword evidence="11" id="KW-0547">Nucleotide-binding</keyword>
<keyword evidence="16" id="KW-1185">Reference proteome</keyword>
<dbReference type="SUPFAM" id="SSF81653">
    <property type="entry name" value="Calcium ATPase, transduction domain A"/>
    <property type="match status" value="1"/>
</dbReference>
<keyword evidence="11" id="KW-0067">ATP-binding</keyword>
<feature type="transmembrane region" description="Helical" evidence="11">
    <location>
        <begin position="267"/>
        <end position="292"/>
    </location>
</feature>
<evidence type="ECO:0000256" key="4">
    <source>
        <dbReference type="ARBA" id="ARBA00022692"/>
    </source>
</evidence>
<evidence type="ECO:0000256" key="10">
    <source>
        <dbReference type="ARBA" id="ARBA00049338"/>
    </source>
</evidence>
<proteinExistence type="inferred from homology"/>
<dbReference type="Pfam" id="PF00122">
    <property type="entry name" value="E1-E2_ATPase"/>
    <property type="match status" value="1"/>
</dbReference>
<feature type="transmembrane region" description="Helical" evidence="11">
    <location>
        <begin position="600"/>
        <end position="618"/>
    </location>
</feature>
<evidence type="ECO:0000313" key="16">
    <source>
        <dbReference type="Proteomes" id="UP000702954"/>
    </source>
</evidence>
<dbReference type="InterPro" id="IPR023214">
    <property type="entry name" value="HAD_sf"/>
</dbReference>
<dbReference type="PANTHER" id="PTHR48085:SF5">
    <property type="entry name" value="CADMIUM_ZINC-TRANSPORTING ATPASE HMA4-RELATED"/>
    <property type="match status" value="1"/>
</dbReference>
<gene>
    <name evidence="14" type="ORF">EDD74_10172</name>
    <name evidence="13" type="ORF">FAEUMB_06930</name>
</gene>
<dbReference type="InterPro" id="IPR044492">
    <property type="entry name" value="P_typ_ATPase_HD_dom"/>
</dbReference>
<reference evidence="14 15" key="2">
    <citation type="submission" date="2019-03" db="EMBL/GenBank/DDBJ databases">
        <title>Genomic Encyclopedia of Type Strains, Phase IV (KMG-IV): sequencing the most valuable type-strain genomes for metagenomic binning, comparative biology and taxonomic classification.</title>
        <authorList>
            <person name="Goeker M."/>
        </authorList>
    </citation>
    <scope>NUCLEOTIDE SEQUENCE [LARGE SCALE GENOMIC DNA]</scope>
    <source>
        <strain evidence="14 15">DSM 103426</strain>
    </source>
</reference>
<keyword evidence="6" id="KW-1278">Translocase</keyword>
<dbReference type="InterPro" id="IPR018303">
    <property type="entry name" value="ATPase_P-typ_P_site"/>
</dbReference>